<organism evidence="1">
    <name type="scientific">Physcomitrium patens</name>
    <name type="common">Spreading-leaved earth moss</name>
    <name type="synonym">Physcomitrella patens</name>
    <dbReference type="NCBI Taxonomy" id="3218"/>
    <lineage>
        <taxon>Eukaryota</taxon>
        <taxon>Viridiplantae</taxon>
        <taxon>Streptophyta</taxon>
        <taxon>Embryophyta</taxon>
        <taxon>Bryophyta</taxon>
        <taxon>Bryophytina</taxon>
        <taxon>Bryopsida</taxon>
        <taxon>Funariidae</taxon>
        <taxon>Funariales</taxon>
        <taxon>Funariaceae</taxon>
        <taxon>Physcomitrium</taxon>
    </lineage>
</organism>
<dbReference type="EMBL" id="ABEU02000003">
    <property type="protein sequence ID" value="PNR56861.1"/>
    <property type="molecule type" value="Genomic_DNA"/>
</dbReference>
<evidence type="ECO:0000313" key="1">
    <source>
        <dbReference type="EMBL" id="PNR56861.1"/>
    </source>
</evidence>
<evidence type="ECO:0000313" key="2">
    <source>
        <dbReference type="EnsemblPlants" id="Pp3c3_1470V3.1"/>
    </source>
</evidence>
<protein>
    <submittedName>
        <fullName evidence="1 2">Uncharacterized protein</fullName>
    </submittedName>
</protein>
<dbReference type="Proteomes" id="UP000006727">
    <property type="component" value="Chromosome 3"/>
</dbReference>
<dbReference type="Gramene" id="Pp3c3_1470V3.1">
    <property type="protein sequence ID" value="Pp3c3_1470V3.1"/>
    <property type="gene ID" value="Pp3c3_1470"/>
</dbReference>
<dbReference type="AlphaFoldDB" id="A0A2K1KSX6"/>
<accession>A0A2K1KSX6</accession>
<dbReference type="InParanoid" id="A0A2K1KSX6"/>
<reference evidence="1 3" key="1">
    <citation type="journal article" date="2008" name="Science">
        <title>The Physcomitrella genome reveals evolutionary insights into the conquest of land by plants.</title>
        <authorList>
            <person name="Rensing S."/>
            <person name="Lang D."/>
            <person name="Zimmer A."/>
            <person name="Terry A."/>
            <person name="Salamov A."/>
            <person name="Shapiro H."/>
            <person name="Nishiyama T."/>
            <person name="Perroud P.-F."/>
            <person name="Lindquist E."/>
            <person name="Kamisugi Y."/>
            <person name="Tanahashi T."/>
            <person name="Sakakibara K."/>
            <person name="Fujita T."/>
            <person name="Oishi K."/>
            <person name="Shin-I T."/>
            <person name="Kuroki Y."/>
            <person name="Toyoda A."/>
            <person name="Suzuki Y."/>
            <person name="Hashimoto A."/>
            <person name="Yamaguchi K."/>
            <person name="Sugano A."/>
            <person name="Kohara Y."/>
            <person name="Fujiyama A."/>
            <person name="Anterola A."/>
            <person name="Aoki S."/>
            <person name="Ashton N."/>
            <person name="Barbazuk W.B."/>
            <person name="Barker E."/>
            <person name="Bennetzen J."/>
            <person name="Bezanilla M."/>
            <person name="Blankenship R."/>
            <person name="Cho S.H."/>
            <person name="Dutcher S."/>
            <person name="Estelle M."/>
            <person name="Fawcett J.A."/>
            <person name="Gundlach H."/>
            <person name="Hanada K."/>
            <person name="Heyl A."/>
            <person name="Hicks K.A."/>
            <person name="Hugh J."/>
            <person name="Lohr M."/>
            <person name="Mayer K."/>
            <person name="Melkozernov A."/>
            <person name="Murata T."/>
            <person name="Nelson D."/>
            <person name="Pils B."/>
            <person name="Prigge M."/>
            <person name="Reiss B."/>
            <person name="Renner T."/>
            <person name="Rombauts S."/>
            <person name="Rushton P."/>
            <person name="Sanderfoot A."/>
            <person name="Schween G."/>
            <person name="Shiu S.-H."/>
            <person name="Stueber K."/>
            <person name="Theodoulou F.L."/>
            <person name="Tu H."/>
            <person name="Van de Peer Y."/>
            <person name="Verrier P.J."/>
            <person name="Waters E."/>
            <person name="Wood A."/>
            <person name="Yang L."/>
            <person name="Cove D."/>
            <person name="Cuming A."/>
            <person name="Hasebe M."/>
            <person name="Lucas S."/>
            <person name="Mishler D.B."/>
            <person name="Reski R."/>
            <person name="Grigoriev I."/>
            <person name="Quatrano R.S."/>
            <person name="Boore J.L."/>
        </authorList>
    </citation>
    <scope>NUCLEOTIDE SEQUENCE [LARGE SCALE GENOMIC DNA]</scope>
    <source>
        <strain evidence="2 3">cv. Gransden 2004</strain>
    </source>
</reference>
<name>A0A2K1KSX6_PHYPA</name>
<gene>
    <name evidence="1" type="ORF">PHYPA_003853</name>
</gene>
<sequence length="44" mass="4999">MGPTTSFCWHRETAWEDPFTADCHWEGAGLRRTCAVQRCGNGQE</sequence>
<keyword evidence="3" id="KW-1185">Reference proteome</keyword>
<reference evidence="2" key="3">
    <citation type="submission" date="2020-12" db="UniProtKB">
        <authorList>
            <consortium name="EnsemblPlants"/>
        </authorList>
    </citation>
    <scope>IDENTIFICATION</scope>
</reference>
<proteinExistence type="predicted"/>
<evidence type="ECO:0000313" key="3">
    <source>
        <dbReference type="Proteomes" id="UP000006727"/>
    </source>
</evidence>
<dbReference type="EnsemblPlants" id="Pp3c3_1470V3.1">
    <property type="protein sequence ID" value="Pp3c3_1470V3.1"/>
    <property type="gene ID" value="Pp3c3_1470"/>
</dbReference>
<reference evidence="1 3" key="2">
    <citation type="journal article" date="2018" name="Plant J.">
        <title>The Physcomitrella patens chromosome-scale assembly reveals moss genome structure and evolution.</title>
        <authorList>
            <person name="Lang D."/>
            <person name="Ullrich K.K."/>
            <person name="Murat F."/>
            <person name="Fuchs J."/>
            <person name="Jenkins J."/>
            <person name="Haas F.B."/>
            <person name="Piednoel M."/>
            <person name="Gundlach H."/>
            <person name="Van Bel M."/>
            <person name="Meyberg R."/>
            <person name="Vives C."/>
            <person name="Morata J."/>
            <person name="Symeonidi A."/>
            <person name="Hiss M."/>
            <person name="Muchero W."/>
            <person name="Kamisugi Y."/>
            <person name="Saleh O."/>
            <person name="Blanc G."/>
            <person name="Decker E.L."/>
            <person name="van Gessel N."/>
            <person name="Grimwood J."/>
            <person name="Hayes R.D."/>
            <person name="Graham S.W."/>
            <person name="Gunter L.E."/>
            <person name="McDaniel S.F."/>
            <person name="Hoernstein S.N.W."/>
            <person name="Larsson A."/>
            <person name="Li F.W."/>
            <person name="Perroud P.F."/>
            <person name="Phillips J."/>
            <person name="Ranjan P."/>
            <person name="Rokshar D.S."/>
            <person name="Rothfels C.J."/>
            <person name="Schneider L."/>
            <person name="Shu S."/>
            <person name="Stevenson D.W."/>
            <person name="Thummler F."/>
            <person name="Tillich M."/>
            <person name="Villarreal Aguilar J.C."/>
            <person name="Widiez T."/>
            <person name="Wong G.K."/>
            <person name="Wymore A."/>
            <person name="Zhang Y."/>
            <person name="Zimmer A.D."/>
            <person name="Quatrano R.S."/>
            <person name="Mayer K.F.X."/>
            <person name="Goodstein D."/>
            <person name="Casacuberta J.M."/>
            <person name="Vandepoele K."/>
            <person name="Reski R."/>
            <person name="Cuming A.C."/>
            <person name="Tuskan G.A."/>
            <person name="Maumus F."/>
            <person name="Salse J."/>
            <person name="Schmutz J."/>
            <person name="Rensing S.A."/>
        </authorList>
    </citation>
    <scope>NUCLEOTIDE SEQUENCE [LARGE SCALE GENOMIC DNA]</scope>
    <source>
        <strain evidence="2 3">cv. Gransden 2004</strain>
    </source>
</reference>